<evidence type="ECO:0000313" key="10">
    <source>
        <dbReference type="Proteomes" id="UP000065641"/>
    </source>
</evidence>
<keyword evidence="7" id="KW-0472">Membrane</keyword>
<dbReference type="InterPro" id="IPR032879">
    <property type="entry name" value="FixG_C"/>
</dbReference>
<dbReference type="SUPFAM" id="SSF54862">
    <property type="entry name" value="4Fe-4S ferredoxins"/>
    <property type="match status" value="1"/>
</dbReference>
<dbReference type="NCBIfam" id="TIGR02745">
    <property type="entry name" value="ccoG_rdxA_fixG"/>
    <property type="match status" value="1"/>
</dbReference>
<name>A0A0S2KGG3_9GAMM</name>
<keyword evidence="5" id="KW-0408">Iron</keyword>
<dbReference type="PATRIC" id="fig|1249552.3.peg.2587"/>
<dbReference type="InterPro" id="IPR009051">
    <property type="entry name" value="Helical_ferredxn"/>
</dbReference>
<feature type="domain" description="4Fe-4S ferredoxin-type" evidence="8">
    <location>
        <begin position="268"/>
        <end position="297"/>
    </location>
</feature>
<feature type="transmembrane region" description="Helical" evidence="7">
    <location>
        <begin position="87"/>
        <end position="108"/>
    </location>
</feature>
<feature type="transmembrane region" description="Helical" evidence="7">
    <location>
        <begin position="172"/>
        <end position="189"/>
    </location>
</feature>
<dbReference type="Pfam" id="PF12801">
    <property type="entry name" value="Fer4_5"/>
    <property type="match status" value="1"/>
</dbReference>
<dbReference type="OrthoDB" id="9811700at2"/>
<dbReference type="Pfam" id="PF13746">
    <property type="entry name" value="Fer4_18"/>
    <property type="match status" value="1"/>
</dbReference>
<dbReference type="GO" id="GO:0046872">
    <property type="term" value="F:metal ion binding"/>
    <property type="evidence" value="ECO:0007669"/>
    <property type="project" value="UniProtKB-KW"/>
</dbReference>
<keyword evidence="7" id="KW-1133">Transmembrane helix</keyword>
<dbReference type="Pfam" id="PF11614">
    <property type="entry name" value="FixG_C"/>
    <property type="match status" value="1"/>
</dbReference>
<dbReference type="KEGG" id="pspi:PS2015_2570"/>
<dbReference type="InterPro" id="IPR017900">
    <property type="entry name" value="4Fe4S_Fe_S_CS"/>
</dbReference>
<dbReference type="InterPro" id="IPR013783">
    <property type="entry name" value="Ig-like_fold"/>
</dbReference>
<evidence type="ECO:0000256" key="4">
    <source>
        <dbReference type="ARBA" id="ARBA00022982"/>
    </source>
</evidence>
<dbReference type="GO" id="GO:0005886">
    <property type="term" value="C:plasma membrane"/>
    <property type="evidence" value="ECO:0007669"/>
    <property type="project" value="TreeGrafter"/>
</dbReference>
<keyword evidence="6" id="KW-0411">Iron-sulfur</keyword>
<evidence type="ECO:0000313" key="9">
    <source>
        <dbReference type="EMBL" id="ALO47203.1"/>
    </source>
</evidence>
<keyword evidence="3" id="KW-0479">Metal-binding</keyword>
<evidence type="ECO:0000256" key="6">
    <source>
        <dbReference type="ARBA" id="ARBA00023014"/>
    </source>
</evidence>
<reference evidence="9 10" key="1">
    <citation type="submission" date="2015-11" db="EMBL/GenBank/DDBJ databases">
        <authorList>
            <person name="Zhang Y."/>
            <person name="Guo Z."/>
        </authorList>
    </citation>
    <scope>NUCLEOTIDE SEQUENCE [LARGE SCALE GENOMIC DNA]</scope>
    <source>
        <strain evidence="9 10">KCTC 32221</strain>
    </source>
</reference>
<dbReference type="RefSeq" id="WP_058022617.1">
    <property type="nucleotide sequence ID" value="NZ_CP013189.1"/>
</dbReference>
<dbReference type="PANTHER" id="PTHR30176">
    <property type="entry name" value="FERREDOXIN-TYPE PROTEIN NAPH"/>
    <property type="match status" value="1"/>
</dbReference>
<keyword evidence="2" id="KW-0004">4Fe-4S</keyword>
<dbReference type="PANTHER" id="PTHR30176:SF3">
    <property type="entry name" value="FERREDOXIN-TYPE PROTEIN NAPH"/>
    <property type="match status" value="1"/>
</dbReference>
<dbReference type="Gene3D" id="1.10.1060.10">
    <property type="entry name" value="Alpha-helical ferredoxin"/>
    <property type="match status" value="1"/>
</dbReference>
<proteinExistence type="predicted"/>
<feature type="transmembrane region" description="Helical" evidence="7">
    <location>
        <begin position="40"/>
        <end position="60"/>
    </location>
</feature>
<dbReference type="GO" id="GO:0051539">
    <property type="term" value="F:4 iron, 4 sulfur cluster binding"/>
    <property type="evidence" value="ECO:0007669"/>
    <property type="project" value="UniProtKB-KW"/>
</dbReference>
<evidence type="ECO:0000256" key="7">
    <source>
        <dbReference type="SAM" id="Phobius"/>
    </source>
</evidence>
<keyword evidence="7" id="KW-0812">Transmembrane</keyword>
<dbReference type="PROSITE" id="PS00198">
    <property type="entry name" value="4FE4S_FER_1"/>
    <property type="match status" value="1"/>
</dbReference>
<dbReference type="InterPro" id="IPR051684">
    <property type="entry name" value="Electron_Trans/Redox"/>
</dbReference>
<organism evidence="9 10">
    <name type="scientific">Pseudohongiella spirulinae</name>
    <dbReference type="NCBI Taxonomy" id="1249552"/>
    <lineage>
        <taxon>Bacteria</taxon>
        <taxon>Pseudomonadati</taxon>
        <taxon>Pseudomonadota</taxon>
        <taxon>Gammaproteobacteria</taxon>
        <taxon>Pseudomonadales</taxon>
        <taxon>Pseudohongiellaceae</taxon>
        <taxon>Pseudohongiella</taxon>
    </lineage>
</organism>
<dbReference type="FunFam" id="1.10.1060.10:FF:000015">
    <property type="entry name" value="Cytochrome c oxidase accessory protein CcoG"/>
    <property type="match status" value="1"/>
</dbReference>
<feature type="transmembrane region" description="Helical" evidence="7">
    <location>
        <begin position="201"/>
        <end position="220"/>
    </location>
</feature>
<accession>A0A0S2KGG3</accession>
<evidence type="ECO:0000256" key="5">
    <source>
        <dbReference type="ARBA" id="ARBA00023004"/>
    </source>
</evidence>
<evidence type="ECO:0000256" key="2">
    <source>
        <dbReference type="ARBA" id="ARBA00022485"/>
    </source>
</evidence>
<evidence type="ECO:0000259" key="8">
    <source>
        <dbReference type="PROSITE" id="PS51379"/>
    </source>
</evidence>
<dbReference type="Gene3D" id="2.60.40.10">
    <property type="entry name" value="Immunoglobulins"/>
    <property type="match status" value="1"/>
</dbReference>
<keyword evidence="4" id="KW-0249">Electron transport</keyword>
<evidence type="ECO:0000256" key="3">
    <source>
        <dbReference type="ARBA" id="ARBA00022723"/>
    </source>
</evidence>
<sequence length="486" mass="55562">MQKIPTQEIRPDNLDSRVFNLYEKREKIYTRGVEGFFQRIRLLTGWPLLLGYFLLPWINIDGRQAVLFDLPARQFHILWLTFWPQDFVLLGWLLAIAAFALFFVTTLWGRVWCGYTCPQTVWTAIFMWAEQFAEGERNQRIKLDKVPSILTPRGWNKAGLIKTWKRLLKHSMWLGFAALTGITFIGYFYGIRDLVIDSISWQLPLVAASWVVFFTLATYINAGWMREQVCIYMCPYARFQSVMFDRDTLVISYDESRGEQRGPRRRDADYKKEGLGDCIDCTMCVQVCPTGIDIRDGLQYQCIGCAACIDACDDIMEKMHYPKGLISYTTQNKLAGGSWTWKRPKLIGYGAALLVMTLLFATALWLRVPLNTEVIRDRGVLYQELANGNIENVFTLRIINMDRQAQTFQVSLNGLSDATLLPGNQFDVEAGEIRDVLLRVQAPASALSGSNQLIEFLVESADQRLRSSSESRFLGPQPVPTRGTSP</sequence>
<dbReference type="AlphaFoldDB" id="A0A0S2KGG3"/>
<protein>
    <submittedName>
        <fullName evidence="9">Polyferredoxin</fullName>
    </submittedName>
</protein>
<dbReference type="InterPro" id="IPR017896">
    <property type="entry name" value="4Fe4S_Fe-S-bd"/>
</dbReference>
<dbReference type="EMBL" id="CP013189">
    <property type="protein sequence ID" value="ALO47203.1"/>
    <property type="molecule type" value="Genomic_DNA"/>
</dbReference>
<gene>
    <name evidence="9" type="ORF">PS2015_2570</name>
</gene>
<dbReference type="PROSITE" id="PS51379">
    <property type="entry name" value="4FE4S_FER_2"/>
    <property type="match status" value="1"/>
</dbReference>
<dbReference type="InterPro" id="IPR014116">
    <property type="entry name" value="Cyt_c_oxidase_cbb3_FixG"/>
</dbReference>
<keyword evidence="10" id="KW-1185">Reference proteome</keyword>
<dbReference type="STRING" id="1249552.PS2015_2570"/>
<evidence type="ECO:0000256" key="1">
    <source>
        <dbReference type="ARBA" id="ARBA00022448"/>
    </source>
</evidence>
<dbReference type="Proteomes" id="UP000065641">
    <property type="component" value="Chromosome"/>
</dbReference>
<keyword evidence="1" id="KW-0813">Transport</keyword>
<feature type="transmembrane region" description="Helical" evidence="7">
    <location>
        <begin position="346"/>
        <end position="366"/>
    </location>
</feature>